<dbReference type="Proteomes" id="UP000030993">
    <property type="component" value="Unassembled WGS sequence"/>
</dbReference>
<dbReference type="SUPFAM" id="SSF52540">
    <property type="entry name" value="P-loop containing nucleoside triphosphate hydrolases"/>
    <property type="match status" value="1"/>
</dbReference>
<dbReference type="GO" id="GO:0005524">
    <property type="term" value="F:ATP binding"/>
    <property type="evidence" value="ECO:0007669"/>
    <property type="project" value="InterPro"/>
</dbReference>
<organism evidence="1 2">
    <name type="scientific">Anaerovibrio lipolyticus</name>
    <dbReference type="NCBI Taxonomy" id="82374"/>
    <lineage>
        <taxon>Bacteria</taxon>
        <taxon>Bacillati</taxon>
        <taxon>Bacillota</taxon>
        <taxon>Negativicutes</taxon>
        <taxon>Selenomonadales</taxon>
        <taxon>Selenomonadaceae</taxon>
        <taxon>Anaerovibrio</taxon>
    </lineage>
</organism>
<dbReference type="Pfam" id="PF02572">
    <property type="entry name" value="CobA_CobO_BtuR"/>
    <property type="match status" value="1"/>
</dbReference>
<keyword evidence="1" id="KW-0808">Transferase</keyword>
<dbReference type="eggNOG" id="COG2109">
    <property type="taxonomic scope" value="Bacteria"/>
</dbReference>
<sequence>MLQIYTGKGKGKTTAAIGLAIRSLGAGHQVYFLQFMKSLAYSEQEVLKGFSPKLQLRTTGKPFFVAAEGMLSEEEKAKWGDNVVIFPPGNPPADYVAMIAEEFAAAKAEILSMSPDLVVLDEVNVALFFNLLTRQDIEPLLDELPKSTEVVCTGRNAPQWLLDRADLITEMKEIRHYYTKGVEARKGIEN</sequence>
<proteinExistence type="predicted"/>
<dbReference type="PANTHER" id="PTHR46638:SF1">
    <property type="entry name" value="CORRINOID ADENOSYLTRANSFERASE"/>
    <property type="match status" value="1"/>
</dbReference>
<dbReference type="GO" id="GO:0008817">
    <property type="term" value="F:corrinoid adenosyltransferase activity"/>
    <property type="evidence" value="ECO:0007669"/>
    <property type="project" value="InterPro"/>
</dbReference>
<protein>
    <submittedName>
        <fullName evidence="1">Cobinamide adenolsyltransferase</fullName>
    </submittedName>
</protein>
<name>A0A0B2JE38_9FIRM</name>
<dbReference type="PANTHER" id="PTHR46638">
    <property type="entry name" value="CORRINOID ADENOSYLTRANSFERASE"/>
    <property type="match status" value="1"/>
</dbReference>
<keyword evidence="2" id="KW-1185">Reference proteome</keyword>
<comment type="caution">
    <text evidence="1">The sequence shown here is derived from an EMBL/GenBank/DDBJ whole genome shotgun (WGS) entry which is preliminary data.</text>
</comment>
<reference evidence="1 2" key="1">
    <citation type="journal article" date="2013" name="PLoS ONE">
        <title>Identification and characterization of three novel lipases belonging to families II and V from Anaerovibrio lipolyticus 5ST.</title>
        <authorList>
            <person name="Prive F."/>
            <person name="Kaderbhai N.N."/>
            <person name="Girdwood S."/>
            <person name="Worgan H.J."/>
            <person name="Pinloche E."/>
            <person name="Scollan N.D."/>
            <person name="Huws S.A."/>
            <person name="Newbold C.J."/>
        </authorList>
    </citation>
    <scope>NUCLEOTIDE SEQUENCE [LARGE SCALE GENOMIC DNA]</scope>
    <source>
        <strain evidence="1 2">5S</strain>
    </source>
</reference>
<dbReference type="PIRSF" id="PIRSF015617">
    <property type="entry name" value="Adensltrnsf_CobA"/>
    <property type="match status" value="1"/>
</dbReference>
<dbReference type="InterPro" id="IPR003724">
    <property type="entry name" value="CblAdoTrfase_CobA"/>
</dbReference>
<dbReference type="EMBL" id="JSCE01000265">
    <property type="protein sequence ID" value="KHM45068.1"/>
    <property type="molecule type" value="Genomic_DNA"/>
</dbReference>
<dbReference type="InterPro" id="IPR027417">
    <property type="entry name" value="P-loop_NTPase"/>
</dbReference>
<dbReference type="AlphaFoldDB" id="A0A0B2JE38"/>
<dbReference type="GO" id="GO:0009236">
    <property type="term" value="P:cobalamin biosynthetic process"/>
    <property type="evidence" value="ECO:0007669"/>
    <property type="project" value="InterPro"/>
</dbReference>
<dbReference type="STRING" id="82374.NZ47_13980"/>
<evidence type="ECO:0000313" key="1">
    <source>
        <dbReference type="EMBL" id="KHM45068.1"/>
    </source>
</evidence>
<gene>
    <name evidence="1" type="ORF">NZ47_13980</name>
</gene>
<dbReference type="Gene3D" id="3.40.50.300">
    <property type="entry name" value="P-loop containing nucleotide triphosphate hydrolases"/>
    <property type="match status" value="1"/>
</dbReference>
<accession>A0A0B2JE38</accession>
<evidence type="ECO:0000313" key="2">
    <source>
        <dbReference type="Proteomes" id="UP000030993"/>
    </source>
</evidence>
<dbReference type="RefSeq" id="WP_039212382.1">
    <property type="nucleotide sequence ID" value="NZ_JSCE01000265.1"/>
</dbReference>